<dbReference type="EMBL" id="FOYL01000003">
    <property type="protein sequence ID" value="SFR10576.1"/>
    <property type="molecule type" value="Genomic_DNA"/>
</dbReference>
<evidence type="ECO:0000313" key="2">
    <source>
        <dbReference type="Proteomes" id="UP000198583"/>
    </source>
</evidence>
<dbReference type="AlphaFoldDB" id="A0A1I6DYS8"/>
<reference evidence="2" key="1">
    <citation type="submission" date="2016-10" db="EMBL/GenBank/DDBJ databases">
        <authorList>
            <person name="Varghese N."/>
            <person name="Submissions S."/>
        </authorList>
    </citation>
    <scope>NUCLEOTIDE SEQUENCE [LARGE SCALE GENOMIC DNA]</scope>
    <source>
        <strain evidence="2">DSM 44232</strain>
    </source>
</reference>
<gene>
    <name evidence="1" type="ORF">SAMN04488564_103427</name>
</gene>
<dbReference type="Proteomes" id="UP000198583">
    <property type="component" value="Unassembled WGS sequence"/>
</dbReference>
<protein>
    <submittedName>
        <fullName evidence="1">Uncharacterized protein</fullName>
    </submittedName>
</protein>
<keyword evidence="2" id="KW-1185">Reference proteome</keyword>
<sequence length="271" mass="29813">MTSLVVWVSADHRGPASIYIATDSRISWPAGPRGSTHWDGARKTYSATKTPHVLGYVGDVIFPALALPTVVAQLDESPQAHSVESAQKQVLDLVDLAWRDVPAEARLGSWLVHGVRIGDGTGCKFGAQILHLPPGATKWTSTPLEVPNFSSKIEFLGSGRGQLEKDYRNWVRSRDEDSRDRTSRAVFSAFCDALDSEYDPPTGGAPQLVGLYRIGFGRSFGVHWKGEPFVHGTHVADFAYADLEYRNSRFERTNRSGLLITGAQRHARKPT</sequence>
<organism evidence="1 2">
    <name type="scientific">Lentzea waywayandensis</name>
    <dbReference type="NCBI Taxonomy" id="84724"/>
    <lineage>
        <taxon>Bacteria</taxon>
        <taxon>Bacillati</taxon>
        <taxon>Actinomycetota</taxon>
        <taxon>Actinomycetes</taxon>
        <taxon>Pseudonocardiales</taxon>
        <taxon>Pseudonocardiaceae</taxon>
        <taxon>Lentzea</taxon>
    </lineage>
</organism>
<proteinExistence type="predicted"/>
<name>A0A1I6DYS8_9PSEU</name>
<evidence type="ECO:0000313" key="1">
    <source>
        <dbReference type="EMBL" id="SFR10576.1"/>
    </source>
</evidence>
<accession>A0A1I6DYS8</accession>